<evidence type="ECO:0000256" key="1">
    <source>
        <dbReference type="SAM" id="MobiDB-lite"/>
    </source>
</evidence>
<dbReference type="EMBL" id="BOML01000048">
    <property type="protein sequence ID" value="GIE04629.1"/>
    <property type="molecule type" value="Genomic_DNA"/>
</dbReference>
<feature type="region of interest" description="Disordered" evidence="1">
    <location>
        <begin position="21"/>
        <end position="114"/>
    </location>
</feature>
<proteinExistence type="predicted"/>
<protein>
    <submittedName>
        <fullName evidence="2">Uncharacterized protein</fullName>
    </submittedName>
</protein>
<name>A0ABQ3Z477_9ACTN</name>
<sequence>MISVGDLAVCRTSMARFLRPEGKGGRRAADGHRVKVGGGEMTEPNDGPLRADIDPALDDAQPMPPITPAVEPEPGPSRVGCRTELHGWAGGHLHGAVRPRRRASSRGRPPGRWC</sequence>
<comment type="caution">
    <text evidence="2">The sequence shown here is derived from an EMBL/GenBank/DDBJ whole genome shotgun (WGS) entry which is preliminary data.</text>
</comment>
<gene>
    <name evidence="2" type="ORF">Adu01nite_59790</name>
</gene>
<keyword evidence="3" id="KW-1185">Reference proteome</keyword>
<organism evidence="2 3">
    <name type="scientific">Paractinoplanes durhamensis</name>
    <dbReference type="NCBI Taxonomy" id="113563"/>
    <lineage>
        <taxon>Bacteria</taxon>
        <taxon>Bacillati</taxon>
        <taxon>Actinomycetota</taxon>
        <taxon>Actinomycetes</taxon>
        <taxon>Micromonosporales</taxon>
        <taxon>Micromonosporaceae</taxon>
        <taxon>Paractinoplanes</taxon>
    </lineage>
</organism>
<evidence type="ECO:0000313" key="2">
    <source>
        <dbReference type="EMBL" id="GIE04629.1"/>
    </source>
</evidence>
<feature type="compositionally biased region" description="Pro residues" evidence="1">
    <location>
        <begin position="62"/>
        <end position="75"/>
    </location>
</feature>
<reference evidence="2 3" key="1">
    <citation type="submission" date="2021-01" db="EMBL/GenBank/DDBJ databases">
        <title>Whole genome shotgun sequence of Actinoplanes durhamensis NBRC 14914.</title>
        <authorList>
            <person name="Komaki H."/>
            <person name="Tamura T."/>
        </authorList>
    </citation>
    <scope>NUCLEOTIDE SEQUENCE [LARGE SCALE GENOMIC DNA]</scope>
    <source>
        <strain evidence="2 3">NBRC 14914</strain>
    </source>
</reference>
<feature type="compositionally biased region" description="Basic residues" evidence="1">
    <location>
        <begin position="95"/>
        <end position="105"/>
    </location>
</feature>
<accession>A0ABQ3Z477</accession>
<evidence type="ECO:0000313" key="3">
    <source>
        <dbReference type="Proteomes" id="UP000637628"/>
    </source>
</evidence>
<feature type="compositionally biased region" description="Basic and acidic residues" evidence="1">
    <location>
        <begin position="21"/>
        <end position="33"/>
    </location>
</feature>
<dbReference type="Proteomes" id="UP000637628">
    <property type="component" value="Unassembled WGS sequence"/>
</dbReference>